<keyword evidence="3" id="KW-1185">Reference proteome</keyword>
<evidence type="ECO:0000313" key="2">
    <source>
        <dbReference type="EMBL" id="UUM31479.1"/>
    </source>
</evidence>
<dbReference type="RefSeq" id="WP_257085203.1">
    <property type="nucleotide sequence ID" value="NZ_CP102096.1"/>
</dbReference>
<dbReference type="Proteomes" id="UP001058602">
    <property type="component" value="Chromosome 1"/>
</dbReference>
<organism evidence="2 3">
    <name type="scientific">Vibrio japonicus</name>
    <dbReference type="NCBI Taxonomy" id="1824638"/>
    <lineage>
        <taxon>Bacteria</taxon>
        <taxon>Pseudomonadati</taxon>
        <taxon>Pseudomonadota</taxon>
        <taxon>Gammaproteobacteria</taxon>
        <taxon>Vibrionales</taxon>
        <taxon>Vibrionaceae</taxon>
        <taxon>Vibrio</taxon>
    </lineage>
</organism>
<proteinExistence type="predicted"/>
<keyword evidence="1" id="KW-0472">Membrane</keyword>
<evidence type="ECO:0000256" key="1">
    <source>
        <dbReference type="SAM" id="Phobius"/>
    </source>
</evidence>
<feature type="transmembrane region" description="Helical" evidence="1">
    <location>
        <begin position="98"/>
        <end position="122"/>
    </location>
</feature>
<evidence type="ECO:0000313" key="3">
    <source>
        <dbReference type="Proteomes" id="UP001058602"/>
    </source>
</evidence>
<accession>A0ABY5LHG7</accession>
<dbReference type="EMBL" id="CP102096">
    <property type="protein sequence ID" value="UUM31479.1"/>
    <property type="molecule type" value="Genomic_DNA"/>
</dbReference>
<name>A0ABY5LHG7_9VIBR</name>
<keyword evidence="1" id="KW-1133">Transmembrane helix</keyword>
<gene>
    <name evidence="2" type="ORF">NP165_04940</name>
</gene>
<keyword evidence="1" id="KW-0812">Transmembrane</keyword>
<protein>
    <submittedName>
        <fullName evidence="2">Uncharacterized protein</fullName>
    </submittedName>
</protein>
<feature type="transmembrane region" description="Helical" evidence="1">
    <location>
        <begin position="28"/>
        <end position="45"/>
    </location>
</feature>
<feature type="transmembrane region" description="Helical" evidence="1">
    <location>
        <begin position="57"/>
        <end position="78"/>
    </location>
</feature>
<reference evidence="2" key="1">
    <citation type="submission" date="2022-07" db="EMBL/GenBank/DDBJ databases">
        <title>Complete genome of Vibrio japonicus strain JCM 31412T and phylogenomic assessment of the Nereis clade of the genus Vibrio.</title>
        <authorList>
            <person name="Shlafstein M.D."/>
            <person name="Emsley S.A."/>
            <person name="Ushijima B."/>
            <person name="Videau P."/>
            <person name="Saw J.H."/>
        </authorList>
    </citation>
    <scope>NUCLEOTIDE SEQUENCE</scope>
    <source>
        <strain evidence="2">JCM 31412</strain>
    </source>
</reference>
<sequence>MLQLVSLLTSFILAFFFGAFYVHFLGDYIGPILPLFLLPLGIFLYCTGGSNTPKKGFGAIAMFLSAVFFMSVMAFVLGQKTKFPQGTPLDYYDKAGDLGIFLLLYGPYWVLDNIVAIVWIVIGSFCCYKMWKYNEVGKNKARARKERN</sequence>